<keyword evidence="6" id="KW-0175">Coiled coil</keyword>
<dbReference type="GO" id="GO:0005685">
    <property type="term" value="C:U1 snRNP"/>
    <property type="evidence" value="ECO:0000318"/>
    <property type="project" value="GO_Central"/>
</dbReference>
<keyword evidence="9" id="KW-1185">Reference proteome</keyword>
<evidence type="ECO:0000256" key="1">
    <source>
        <dbReference type="ARBA" id="ARBA00004123"/>
    </source>
</evidence>
<dbReference type="PANTHER" id="PTHR17204:SF26">
    <property type="entry name" value="PRE-MRNA-PROCESSING FACTOR 39-2"/>
    <property type="match status" value="1"/>
</dbReference>
<accession>A0A022RTE3</accession>
<organism evidence="8 9">
    <name type="scientific">Erythranthe guttata</name>
    <name type="common">Yellow monkey flower</name>
    <name type="synonym">Mimulus guttatus</name>
    <dbReference type="NCBI Taxonomy" id="4155"/>
    <lineage>
        <taxon>Eukaryota</taxon>
        <taxon>Viridiplantae</taxon>
        <taxon>Streptophyta</taxon>
        <taxon>Embryophyta</taxon>
        <taxon>Tracheophyta</taxon>
        <taxon>Spermatophyta</taxon>
        <taxon>Magnoliopsida</taxon>
        <taxon>eudicotyledons</taxon>
        <taxon>Gunneridae</taxon>
        <taxon>Pentapetalae</taxon>
        <taxon>asterids</taxon>
        <taxon>lamiids</taxon>
        <taxon>Lamiales</taxon>
        <taxon>Phrymaceae</taxon>
        <taxon>Erythranthe</taxon>
    </lineage>
</organism>
<dbReference type="InterPro" id="IPR003107">
    <property type="entry name" value="HAT"/>
</dbReference>
<dbReference type="InterPro" id="IPR059164">
    <property type="entry name" value="HAT_PRP39_C"/>
</dbReference>
<feature type="coiled-coil region" evidence="6">
    <location>
        <begin position="276"/>
        <end position="306"/>
    </location>
</feature>
<dbReference type="GO" id="GO:0071004">
    <property type="term" value="C:U2-type prespliceosome"/>
    <property type="evidence" value="ECO:0000318"/>
    <property type="project" value="GO_Central"/>
</dbReference>
<proteinExistence type="predicted"/>
<dbReference type="STRING" id="4155.A0A022RTE3"/>
<keyword evidence="2" id="KW-0507">mRNA processing</keyword>
<dbReference type="PANTHER" id="PTHR17204">
    <property type="entry name" value="PRE-MRNA PROCESSING PROTEIN PRP39-RELATED"/>
    <property type="match status" value="1"/>
</dbReference>
<keyword evidence="5" id="KW-0539">Nucleus</keyword>
<dbReference type="AlphaFoldDB" id="A0A022RTE3"/>
<dbReference type="Pfam" id="PF23241">
    <property type="entry name" value="HAT_PRP39_C"/>
    <property type="match status" value="1"/>
</dbReference>
<dbReference type="SUPFAM" id="SSF48452">
    <property type="entry name" value="TPR-like"/>
    <property type="match status" value="1"/>
</dbReference>
<keyword evidence="4" id="KW-0508">mRNA splicing</keyword>
<evidence type="ECO:0000256" key="4">
    <source>
        <dbReference type="ARBA" id="ARBA00023187"/>
    </source>
</evidence>
<feature type="region of interest" description="Disordered" evidence="7">
    <location>
        <begin position="480"/>
        <end position="563"/>
    </location>
</feature>
<comment type="subcellular location">
    <subcellularLocation>
        <location evidence="1">Nucleus</location>
    </subcellularLocation>
</comment>
<evidence type="ECO:0000256" key="7">
    <source>
        <dbReference type="SAM" id="MobiDB-lite"/>
    </source>
</evidence>
<evidence type="ECO:0000313" key="8">
    <source>
        <dbReference type="EMBL" id="EYU43281.1"/>
    </source>
</evidence>
<keyword evidence="3" id="KW-0677">Repeat</keyword>
<evidence type="ECO:0008006" key="10">
    <source>
        <dbReference type="Google" id="ProtNLM"/>
    </source>
</evidence>
<name>A0A022RTE3_ERYGU</name>
<dbReference type="InterPro" id="IPR011990">
    <property type="entry name" value="TPR-like_helical_dom_sf"/>
</dbReference>
<evidence type="ECO:0000256" key="6">
    <source>
        <dbReference type="SAM" id="Coils"/>
    </source>
</evidence>
<dbReference type="GO" id="GO:0000395">
    <property type="term" value="P:mRNA 5'-splice site recognition"/>
    <property type="evidence" value="ECO:0000318"/>
    <property type="project" value="GO_Central"/>
</dbReference>
<dbReference type="EMBL" id="KI630264">
    <property type="protein sequence ID" value="EYU43281.1"/>
    <property type="molecule type" value="Genomic_DNA"/>
</dbReference>
<reference evidence="8 9" key="1">
    <citation type="journal article" date="2013" name="Proc. Natl. Acad. Sci. U.S.A.">
        <title>Fine-scale variation in meiotic recombination in Mimulus inferred from population shotgun sequencing.</title>
        <authorList>
            <person name="Hellsten U."/>
            <person name="Wright K.M."/>
            <person name="Jenkins J."/>
            <person name="Shu S."/>
            <person name="Yuan Y."/>
            <person name="Wessler S.R."/>
            <person name="Schmutz J."/>
            <person name="Willis J.H."/>
            <person name="Rokhsar D.S."/>
        </authorList>
    </citation>
    <scope>NUCLEOTIDE SEQUENCE [LARGE SCALE GENOMIC DNA]</scope>
    <source>
        <strain evidence="9">cv. DUN x IM62</strain>
    </source>
</reference>
<feature type="compositionally biased region" description="Basic and acidic residues" evidence="7">
    <location>
        <begin position="523"/>
        <end position="546"/>
    </location>
</feature>
<dbReference type="Proteomes" id="UP000030748">
    <property type="component" value="Unassembled WGS sequence"/>
</dbReference>
<evidence type="ECO:0000256" key="3">
    <source>
        <dbReference type="ARBA" id="ARBA00022737"/>
    </source>
</evidence>
<evidence type="ECO:0000313" key="9">
    <source>
        <dbReference type="Proteomes" id="UP000030748"/>
    </source>
</evidence>
<dbReference type="FunFam" id="1.25.40.10:FF:000159">
    <property type="entry name" value="Tetratricopeptide repeat (TPR)-like superfamily protein"/>
    <property type="match status" value="1"/>
</dbReference>
<dbReference type="SMART" id="SM00386">
    <property type="entry name" value="HAT"/>
    <property type="match status" value="4"/>
</dbReference>
<evidence type="ECO:0000256" key="5">
    <source>
        <dbReference type="ARBA" id="ARBA00023242"/>
    </source>
</evidence>
<feature type="compositionally biased region" description="Polar residues" evidence="7">
    <location>
        <begin position="480"/>
        <end position="489"/>
    </location>
</feature>
<protein>
    <recommendedName>
        <fullName evidence="10">Suppressor of forked domain-containing protein</fullName>
    </recommendedName>
</protein>
<dbReference type="GO" id="GO:0000243">
    <property type="term" value="C:commitment complex"/>
    <property type="evidence" value="ECO:0000318"/>
    <property type="project" value="GO_Central"/>
</dbReference>
<sequence length="707" mass="81697">MIADGSPDYNSWRSLILEIVTAIPEDINTISLAYDSFLSIFPLCHWHLEKYAFQKAKLCGPQEAVNIYERGVETAMFSVGFWVDYFMFGTTCFEPEEVRRKEISLVVKDLLDSSDKSLKSKALDRYISIGDQFYQEARKMDEKIMCFETKIVRRYFHATPLEENQLSNWHVYLDFIETQDNLDTAVKLYERCLIPCANYPEFWMRYVEFLESKGGREMAISALNRATQTFLKDVAQIHLFSARFKERIGDINGARAALILCDTKIDSNFIDNIVTLANLERRLGNNEAASATYEKALKKAREAQKLHVLPTLYSQFARLTFLITGSAAVARDVLIEGVRQVPRCRFLLEELIKFAMTHEGERQVHIIETVITDAISNGLDEYGVLNAKDREQISCLFLEFVNLCGTTHDVRKAWNHLVKDQTRKVLPQRDQNENAEETVEVLSTKAVVLSDEDAVCHNLSNQSIEKPTKMDISDEIANKQQSNGNSLSPHESIHEAGKSTETSEPIEASPAANLDHPVSLDKISLKSPEKEPPFHSEPTKIHRDQEQPSQPGAVEENKETSGTVSAISYPQQEQQSMAMNQMMQYYYQQQQLYQQQQQQQQMYQQHPYYQMQQPYYTNQQTNQQPTHQHQQNPQSQDIAYQLAYQQNVTQGQQQQQQQQHMLWQQYQQYPGYQYQQYPNEGPIQNQHQIVISKEIPAENVSRFSFFF</sequence>
<dbReference type="eggNOG" id="KOG1258">
    <property type="taxonomic scope" value="Eukaryota"/>
</dbReference>
<gene>
    <name evidence="8" type="ORF">MIMGU_mgv1a002156mg</name>
</gene>
<dbReference type="Gene3D" id="1.25.40.10">
    <property type="entry name" value="Tetratricopeptide repeat domain"/>
    <property type="match status" value="2"/>
</dbReference>
<evidence type="ECO:0000256" key="2">
    <source>
        <dbReference type="ARBA" id="ARBA00022664"/>
    </source>
</evidence>